<sequence length="259" mass="27801">MHFLLGLSLRSAGCRPPPDTLIPSILWHRGSGHITPSCFADMILLSALDSNGPARSQDLKATGHRGSPIVAVPVSIQQTRASPDTPCPLSPCAREVATSTSSIESLARSQHSTVTRPYMSLSNAAECSHSTLRHRGLSLPIPHVRHPVDGIAPSSSTGPPLRSSLPGALPVYRCFPSDVELELQPAPAVASSPMHADGRRLPSVHTYAWIRTDGGRWPPRRPSDFARVKTLIPSHVHVPYQLPIAAAPSHLLRRVPAYG</sequence>
<reference evidence="1 2" key="1">
    <citation type="journal article" date="2019" name="Nat. Ecol. Evol.">
        <title>Megaphylogeny resolves global patterns of mushroom evolution.</title>
        <authorList>
            <person name="Varga T."/>
            <person name="Krizsan K."/>
            <person name="Foldi C."/>
            <person name="Dima B."/>
            <person name="Sanchez-Garcia M."/>
            <person name="Sanchez-Ramirez S."/>
            <person name="Szollosi G.J."/>
            <person name="Szarkandi J.G."/>
            <person name="Papp V."/>
            <person name="Albert L."/>
            <person name="Andreopoulos W."/>
            <person name="Angelini C."/>
            <person name="Antonin V."/>
            <person name="Barry K.W."/>
            <person name="Bougher N.L."/>
            <person name="Buchanan P."/>
            <person name="Buyck B."/>
            <person name="Bense V."/>
            <person name="Catcheside P."/>
            <person name="Chovatia M."/>
            <person name="Cooper J."/>
            <person name="Damon W."/>
            <person name="Desjardin D."/>
            <person name="Finy P."/>
            <person name="Geml J."/>
            <person name="Haridas S."/>
            <person name="Hughes K."/>
            <person name="Justo A."/>
            <person name="Karasinski D."/>
            <person name="Kautmanova I."/>
            <person name="Kiss B."/>
            <person name="Kocsube S."/>
            <person name="Kotiranta H."/>
            <person name="LaButti K.M."/>
            <person name="Lechner B.E."/>
            <person name="Liimatainen K."/>
            <person name="Lipzen A."/>
            <person name="Lukacs Z."/>
            <person name="Mihaltcheva S."/>
            <person name="Morgado L.N."/>
            <person name="Niskanen T."/>
            <person name="Noordeloos M.E."/>
            <person name="Ohm R.A."/>
            <person name="Ortiz-Santana B."/>
            <person name="Ovrebo C."/>
            <person name="Racz N."/>
            <person name="Riley R."/>
            <person name="Savchenko A."/>
            <person name="Shiryaev A."/>
            <person name="Soop K."/>
            <person name="Spirin V."/>
            <person name="Szebenyi C."/>
            <person name="Tomsovsky M."/>
            <person name="Tulloss R.E."/>
            <person name="Uehling J."/>
            <person name="Grigoriev I.V."/>
            <person name="Vagvolgyi C."/>
            <person name="Papp T."/>
            <person name="Martin F.M."/>
            <person name="Miettinen O."/>
            <person name="Hibbett D.S."/>
            <person name="Nagy L.G."/>
        </authorList>
    </citation>
    <scope>NUCLEOTIDE SEQUENCE [LARGE SCALE GENOMIC DNA]</scope>
    <source>
        <strain evidence="1 2">HHB13444</strain>
    </source>
</reference>
<dbReference type="EMBL" id="ML211183">
    <property type="protein sequence ID" value="TFK86792.1"/>
    <property type="molecule type" value="Genomic_DNA"/>
</dbReference>
<protein>
    <submittedName>
        <fullName evidence="1">Uncharacterized protein</fullName>
    </submittedName>
</protein>
<accession>A0A5C3PBW0</accession>
<proteinExistence type="predicted"/>
<evidence type="ECO:0000313" key="1">
    <source>
        <dbReference type="EMBL" id="TFK86792.1"/>
    </source>
</evidence>
<evidence type="ECO:0000313" key="2">
    <source>
        <dbReference type="Proteomes" id="UP000308197"/>
    </source>
</evidence>
<gene>
    <name evidence="1" type="ORF">K466DRAFT_139937</name>
</gene>
<organism evidence="1 2">
    <name type="scientific">Polyporus arcularius HHB13444</name>
    <dbReference type="NCBI Taxonomy" id="1314778"/>
    <lineage>
        <taxon>Eukaryota</taxon>
        <taxon>Fungi</taxon>
        <taxon>Dikarya</taxon>
        <taxon>Basidiomycota</taxon>
        <taxon>Agaricomycotina</taxon>
        <taxon>Agaricomycetes</taxon>
        <taxon>Polyporales</taxon>
        <taxon>Polyporaceae</taxon>
        <taxon>Polyporus</taxon>
    </lineage>
</organism>
<dbReference type="AlphaFoldDB" id="A0A5C3PBW0"/>
<keyword evidence="2" id="KW-1185">Reference proteome</keyword>
<name>A0A5C3PBW0_9APHY</name>
<dbReference type="InParanoid" id="A0A5C3PBW0"/>
<dbReference type="Proteomes" id="UP000308197">
    <property type="component" value="Unassembled WGS sequence"/>
</dbReference>